<evidence type="ECO:0000313" key="2">
    <source>
        <dbReference type="Proteomes" id="UP001055811"/>
    </source>
</evidence>
<reference evidence="1 2" key="2">
    <citation type="journal article" date="2022" name="Mol. Ecol. Resour.">
        <title>The genomes of chicory, endive, great burdock and yacon provide insights into Asteraceae paleo-polyploidization history and plant inulin production.</title>
        <authorList>
            <person name="Fan W."/>
            <person name="Wang S."/>
            <person name="Wang H."/>
            <person name="Wang A."/>
            <person name="Jiang F."/>
            <person name="Liu H."/>
            <person name="Zhao H."/>
            <person name="Xu D."/>
            <person name="Zhang Y."/>
        </authorList>
    </citation>
    <scope>NUCLEOTIDE SEQUENCE [LARGE SCALE GENOMIC DNA]</scope>
    <source>
        <strain evidence="2">cv. Punajuju</strain>
        <tissue evidence="1">Leaves</tissue>
    </source>
</reference>
<dbReference type="Proteomes" id="UP001055811">
    <property type="component" value="Linkage Group LG01"/>
</dbReference>
<organism evidence="1 2">
    <name type="scientific">Cichorium intybus</name>
    <name type="common">Chicory</name>
    <dbReference type="NCBI Taxonomy" id="13427"/>
    <lineage>
        <taxon>Eukaryota</taxon>
        <taxon>Viridiplantae</taxon>
        <taxon>Streptophyta</taxon>
        <taxon>Embryophyta</taxon>
        <taxon>Tracheophyta</taxon>
        <taxon>Spermatophyta</taxon>
        <taxon>Magnoliopsida</taxon>
        <taxon>eudicotyledons</taxon>
        <taxon>Gunneridae</taxon>
        <taxon>Pentapetalae</taxon>
        <taxon>asterids</taxon>
        <taxon>campanulids</taxon>
        <taxon>Asterales</taxon>
        <taxon>Asteraceae</taxon>
        <taxon>Cichorioideae</taxon>
        <taxon>Cichorieae</taxon>
        <taxon>Cichoriinae</taxon>
        <taxon>Cichorium</taxon>
    </lineage>
</organism>
<proteinExistence type="predicted"/>
<gene>
    <name evidence="1" type="ORF">L2E82_05448</name>
</gene>
<protein>
    <submittedName>
        <fullName evidence="1">Uncharacterized protein</fullName>
    </submittedName>
</protein>
<keyword evidence="2" id="KW-1185">Reference proteome</keyword>
<accession>A0ACB9H8F5</accession>
<name>A0ACB9H8F5_CICIN</name>
<dbReference type="EMBL" id="CM042009">
    <property type="protein sequence ID" value="KAI3791598.1"/>
    <property type="molecule type" value="Genomic_DNA"/>
</dbReference>
<sequence>MSFCLSKPLDDEASKLAARITMEALKVWSSRPQRHFFHLASSSSPPIPESYLPVTFISCCSSSSTSAAAAVPQQGGRDRRSSAVSTSDRDAIHPIRLKKVEELRSKGFEPYAYNPPPEHHHPLPPSSKTSLISLPLPPKPSPPQPTSTTTTTTTTDLQEKLFYLDSIGIDLIPLLTTHPPLLTTSLSHIKSTISFLSTTIPLSPPALDRLISLCPEILTLPLSSIISTITFLLREAHVRSHHLRRVIHRRPRLLTSDVKTRLRPTLYFLQGTIGISEISKHTHLLSCSVEDKLLPRIEYFHENIGIPYSDTLLIFRRFPSLFCYSIKENLEPKFNYFVVEMGRDSKELVEFPQYFSFSLENRIKPRHRRCSEKGVCLPLPAMLRSSEKRFLERLEVCCDSSMPMRNSPFWYYTHGDD</sequence>
<comment type="caution">
    <text evidence="1">The sequence shown here is derived from an EMBL/GenBank/DDBJ whole genome shotgun (WGS) entry which is preliminary data.</text>
</comment>
<evidence type="ECO:0000313" key="1">
    <source>
        <dbReference type="EMBL" id="KAI3791598.1"/>
    </source>
</evidence>
<reference evidence="2" key="1">
    <citation type="journal article" date="2022" name="Mol. Ecol. Resour.">
        <title>The genomes of chicory, endive, great burdock and yacon provide insights into Asteraceae palaeo-polyploidization history and plant inulin production.</title>
        <authorList>
            <person name="Fan W."/>
            <person name="Wang S."/>
            <person name="Wang H."/>
            <person name="Wang A."/>
            <person name="Jiang F."/>
            <person name="Liu H."/>
            <person name="Zhao H."/>
            <person name="Xu D."/>
            <person name="Zhang Y."/>
        </authorList>
    </citation>
    <scope>NUCLEOTIDE SEQUENCE [LARGE SCALE GENOMIC DNA]</scope>
    <source>
        <strain evidence="2">cv. Punajuju</strain>
    </source>
</reference>